<reference evidence="4 5" key="1">
    <citation type="submission" date="2018-02" db="EMBL/GenBank/DDBJ databases">
        <authorList>
            <person name="Cohen D.B."/>
            <person name="Kent A.D."/>
        </authorList>
    </citation>
    <scope>NUCLEOTIDE SEQUENCE [LARGE SCALE GENOMIC DNA]</scope>
    <source>
        <strain evidence="4">1</strain>
    </source>
</reference>
<keyword evidence="2" id="KW-0472">Membrane</keyword>
<dbReference type="RefSeq" id="WP_105184882.1">
    <property type="nucleotide sequence ID" value="NZ_BAAAGO010000042.1"/>
</dbReference>
<feature type="domain" description="DUF1707" evidence="3">
    <location>
        <begin position="21"/>
        <end position="72"/>
    </location>
</feature>
<evidence type="ECO:0000313" key="4">
    <source>
        <dbReference type="EMBL" id="SPD85710.1"/>
    </source>
</evidence>
<accession>A0A2N9JDR8</accession>
<dbReference type="Proteomes" id="UP000238164">
    <property type="component" value="Chromosome 1"/>
</dbReference>
<feature type="region of interest" description="Disordered" evidence="1">
    <location>
        <begin position="1"/>
        <end position="20"/>
    </location>
</feature>
<feature type="transmembrane region" description="Helical" evidence="2">
    <location>
        <begin position="124"/>
        <end position="144"/>
    </location>
</feature>
<dbReference type="KEGG" id="mgg:MPLG2_0674"/>
<protein>
    <recommendedName>
        <fullName evidence="3">DUF1707 domain-containing protein</fullName>
    </recommendedName>
</protein>
<gene>
    <name evidence="4" type="ORF">MPLG2_0674</name>
</gene>
<dbReference type="OrthoDB" id="4772576at2"/>
<evidence type="ECO:0000259" key="3">
    <source>
        <dbReference type="Pfam" id="PF08044"/>
    </source>
</evidence>
<evidence type="ECO:0000256" key="2">
    <source>
        <dbReference type="SAM" id="Phobius"/>
    </source>
</evidence>
<dbReference type="InterPro" id="IPR012551">
    <property type="entry name" value="DUF1707_SHOCT-like"/>
</dbReference>
<keyword evidence="2" id="KW-0812">Transmembrane</keyword>
<sequence length="151" mass="15703">MSLQSHPATPPGPRPGRPNLLIGDVEREWVCRALSDHFTAGRLTPAEFDDRVEQAVAARTDADLRGLLNDLPTPTPAAVASTSGGATAAANATPVLDVLLALLGLAAGMCLILLFMIGGERYGGFGFFAFLGGATVAAVITHFIHRGARRA</sequence>
<evidence type="ECO:0000313" key="5">
    <source>
        <dbReference type="Proteomes" id="UP000238164"/>
    </source>
</evidence>
<dbReference type="EMBL" id="LT985188">
    <property type="protein sequence ID" value="SPD85710.1"/>
    <property type="molecule type" value="Genomic_DNA"/>
</dbReference>
<name>A0A2N9JDR8_9ACTN</name>
<organism evidence="4 5">
    <name type="scientific">Micropruina glycogenica</name>
    <dbReference type="NCBI Taxonomy" id="75385"/>
    <lineage>
        <taxon>Bacteria</taxon>
        <taxon>Bacillati</taxon>
        <taxon>Actinomycetota</taxon>
        <taxon>Actinomycetes</taxon>
        <taxon>Propionibacteriales</taxon>
        <taxon>Nocardioidaceae</taxon>
        <taxon>Micropruina</taxon>
    </lineage>
</organism>
<evidence type="ECO:0000256" key="1">
    <source>
        <dbReference type="SAM" id="MobiDB-lite"/>
    </source>
</evidence>
<dbReference type="Pfam" id="PF08044">
    <property type="entry name" value="DUF1707"/>
    <property type="match status" value="1"/>
</dbReference>
<feature type="transmembrane region" description="Helical" evidence="2">
    <location>
        <begin position="98"/>
        <end position="118"/>
    </location>
</feature>
<keyword evidence="2" id="KW-1133">Transmembrane helix</keyword>
<proteinExistence type="predicted"/>
<keyword evidence="5" id="KW-1185">Reference proteome</keyword>
<dbReference type="AlphaFoldDB" id="A0A2N9JDR8"/>